<sequence>MAEGAPPADAAAAPPPADAGAAPPAAAPAADAGAAAAGGPPTLTADPPNATVPAAGGKSTHKLANPGAQKLIFKVKSSNNNEYRVNPVYGFVDASGSAQLEVTRLAGAPKEDKLVVQFAPAPADATDAQAAFAAATPAGNITINLSAT</sequence>
<dbReference type="EMBL" id="CATQJL010000112">
    <property type="protein sequence ID" value="CAJ0596368.1"/>
    <property type="molecule type" value="Genomic_DNA"/>
</dbReference>
<dbReference type="SUPFAM" id="SSF49354">
    <property type="entry name" value="PapD-like"/>
    <property type="match status" value="1"/>
</dbReference>
<reference evidence="4" key="1">
    <citation type="submission" date="2023-07" db="EMBL/GenBank/DDBJ databases">
        <authorList>
            <consortium name="CYATHOMIX"/>
        </authorList>
    </citation>
    <scope>NUCLEOTIDE SEQUENCE</scope>
    <source>
        <strain evidence="4">N/A</strain>
    </source>
</reference>
<dbReference type="InterPro" id="IPR013783">
    <property type="entry name" value="Ig-like_fold"/>
</dbReference>
<evidence type="ECO:0000313" key="4">
    <source>
        <dbReference type="EMBL" id="CAJ0596368.1"/>
    </source>
</evidence>
<dbReference type="Pfam" id="PF00635">
    <property type="entry name" value="Motile_Sperm"/>
    <property type="match status" value="1"/>
</dbReference>
<feature type="region of interest" description="Disordered" evidence="2">
    <location>
        <begin position="1"/>
        <end position="63"/>
    </location>
</feature>
<feature type="domain" description="MSP" evidence="3">
    <location>
        <begin position="42"/>
        <end position="148"/>
    </location>
</feature>
<keyword evidence="5" id="KW-1185">Reference proteome</keyword>
<comment type="caution">
    <text evidence="4">The sequence shown here is derived from an EMBL/GenBank/DDBJ whole genome shotgun (WGS) entry which is preliminary data.</text>
</comment>
<dbReference type="PANTHER" id="PTHR22947:SF7">
    <property type="entry name" value="MSP DOMAIN-CONTAINING PROTEIN-RELATED"/>
    <property type="match status" value="1"/>
</dbReference>
<organism evidence="4 5">
    <name type="scientific">Cylicocyclus nassatus</name>
    <name type="common">Nematode worm</name>
    <dbReference type="NCBI Taxonomy" id="53992"/>
    <lineage>
        <taxon>Eukaryota</taxon>
        <taxon>Metazoa</taxon>
        <taxon>Ecdysozoa</taxon>
        <taxon>Nematoda</taxon>
        <taxon>Chromadorea</taxon>
        <taxon>Rhabditida</taxon>
        <taxon>Rhabditina</taxon>
        <taxon>Rhabditomorpha</taxon>
        <taxon>Strongyloidea</taxon>
        <taxon>Strongylidae</taxon>
        <taxon>Cylicocyclus</taxon>
    </lineage>
</organism>
<dbReference type="Gene3D" id="2.60.40.10">
    <property type="entry name" value="Immunoglobulins"/>
    <property type="match status" value="1"/>
</dbReference>
<evidence type="ECO:0000256" key="2">
    <source>
        <dbReference type="SAM" id="MobiDB-lite"/>
    </source>
</evidence>
<dbReference type="InterPro" id="IPR008962">
    <property type="entry name" value="PapD-like_sf"/>
</dbReference>
<evidence type="ECO:0000259" key="3">
    <source>
        <dbReference type="PROSITE" id="PS50202"/>
    </source>
</evidence>
<evidence type="ECO:0000313" key="5">
    <source>
        <dbReference type="Proteomes" id="UP001176961"/>
    </source>
</evidence>
<proteinExistence type="predicted"/>
<feature type="compositionally biased region" description="Low complexity" evidence="2">
    <location>
        <begin position="1"/>
        <end position="41"/>
    </location>
</feature>
<dbReference type="AlphaFoldDB" id="A0AA36GQG0"/>
<comment type="function">
    <text evidence="1">Central component in molecular interactions underlying sperm crawling. Forms an extensive filament system that extends from sperm villipoda, along the leading edge of the pseudopod.</text>
</comment>
<keyword evidence="1" id="KW-0206">Cytoskeleton</keyword>
<dbReference type="Proteomes" id="UP001176961">
    <property type="component" value="Unassembled WGS sequence"/>
</dbReference>
<gene>
    <name evidence="4" type="ORF">CYNAS_LOCUS8351</name>
</gene>
<dbReference type="FunFam" id="2.60.40.10:FF:002024">
    <property type="entry name" value="Sperm-specific class P protein 19"/>
    <property type="match status" value="1"/>
</dbReference>
<evidence type="ECO:0000256" key="1">
    <source>
        <dbReference type="RuleBase" id="RU003425"/>
    </source>
</evidence>
<dbReference type="InterPro" id="IPR051774">
    <property type="entry name" value="Sperm-specific_class_P"/>
</dbReference>
<protein>
    <recommendedName>
        <fullName evidence="1">Major sperm protein</fullName>
    </recommendedName>
</protein>
<dbReference type="PROSITE" id="PS50202">
    <property type="entry name" value="MSP"/>
    <property type="match status" value="1"/>
</dbReference>
<name>A0AA36GQG0_CYLNA</name>
<dbReference type="PANTHER" id="PTHR22947">
    <property type="entry name" value="MAJOR SPERM PROTEIN"/>
    <property type="match status" value="1"/>
</dbReference>
<accession>A0AA36GQG0</accession>
<keyword evidence="1" id="KW-0963">Cytoplasm</keyword>
<dbReference type="InterPro" id="IPR000535">
    <property type="entry name" value="MSP_dom"/>
</dbReference>